<proteinExistence type="predicted"/>
<dbReference type="Proteomes" id="UP000326936">
    <property type="component" value="Plasmid pTHAF100_a"/>
</dbReference>
<dbReference type="OrthoDB" id="6309052at2"/>
<keyword evidence="2" id="KW-1185">Reference proteome</keyword>
<gene>
    <name evidence="1" type="ORF">FIV01_18720</name>
</gene>
<geneLocation type="plasmid" evidence="2">
    <name>pthaf100_a</name>
</geneLocation>
<keyword evidence="1" id="KW-0614">Plasmid</keyword>
<protein>
    <submittedName>
        <fullName evidence="1">Uncharacterized protein</fullName>
    </submittedName>
</protein>
<evidence type="ECO:0000313" key="2">
    <source>
        <dbReference type="Proteomes" id="UP000326936"/>
    </source>
</evidence>
<evidence type="ECO:0000313" key="1">
    <source>
        <dbReference type="EMBL" id="QFT28432.1"/>
    </source>
</evidence>
<reference evidence="1 2" key="1">
    <citation type="submission" date="2019-10" db="EMBL/GenBank/DDBJ databases">
        <title>Complete genome sequence of Vibrio sp. strain THAF100, isolated from non-filtered water from the water column of tank 6 of a marine aquarium containing stony-coral fragments. Water maintained at 26 degree C.</title>
        <authorList>
            <person name="Ruckert C."/>
            <person name="Franco A."/>
            <person name="Kalinowski J."/>
            <person name="Glaeser S."/>
        </authorList>
    </citation>
    <scope>NUCLEOTIDE SEQUENCE [LARGE SCALE GENOMIC DNA]</scope>
    <source>
        <strain evidence="1 2">THAF100</strain>
        <plasmid evidence="2">pthaf100_a</plasmid>
    </source>
</reference>
<organism evidence="1 2">
    <name type="scientific">Vibrio aquimaris</name>
    <dbReference type="NCBI Taxonomy" id="2587862"/>
    <lineage>
        <taxon>Bacteria</taxon>
        <taxon>Pseudomonadati</taxon>
        <taxon>Pseudomonadota</taxon>
        <taxon>Gammaproteobacteria</taxon>
        <taxon>Vibrionales</taxon>
        <taxon>Vibrionaceae</taxon>
        <taxon>Vibrio</taxon>
    </lineage>
</organism>
<dbReference type="KEGG" id="vaq:FIV01_18720"/>
<name>A0A5P9CRX7_9VIBR</name>
<dbReference type="AlphaFoldDB" id="A0A5P9CRX7"/>
<dbReference type="RefSeq" id="WP_152432427.1">
    <property type="nucleotide sequence ID" value="NZ_CBCSDK010000009.1"/>
</dbReference>
<dbReference type="EMBL" id="CP045351">
    <property type="protein sequence ID" value="QFT28432.1"/>
    <property type="molecule type" value="Genomic_DNA"/>
</dbReference>
<accession>A0A5P9CRX7</accession>
<sequence length="66" mass="7761">MRKPMKKSNTRIRKNNFEERFSAMVAEYNKAKNLLDTMSEGTPEYAKQKKVCDRLFANAEKFINAK</sequence>